<dbReference type="eggNOG" id="COG1216">
    <property type="taxonomic scope" value="Bacteria"/>
</dbReference>
<keyword evidence="2" id="KW-1185">Reference proteome</keyword>
<evidence type="ECO:0000313" key="1">
    <source>
        <dbReference type="EMBL" id="KGO99808.1"/>
    </source>
</evidence>
<dbReference type="AlphaFoldDB" id="A0A0A0M9S2"/>
<sequence>MQELISLLARDLDPSMKIITTRLDNDDMLLPDFVERIQASARDTDKGVIDARGLRVDTRTRKIYRDTAYQKVPSPFLSVVEEKAGKRCRLMTAYYDQHSLMHRHLPLIKLEFPGWVQLIHESNKVMARSPAEVDTRGQPLDYDYETFMKSLHRTPTQAYPAE</sequence>
<proteinExistence type="predicted"/>
<dbReference type="InterPro" id="IPR021466">
    <property type="entry name" value="Put_rhamnosyl_transferase"/>
</dbReference>
<gene>
    <name evidence="1" type="ORF">N791_13835</name>
</gene>
<dbReference type="Pfam" id="PF11316">
    <property type="entry name" value="Rhamno_transf"/>
    <property type="match status" value="1"/>
</dbReference>
<organism evidence="1 2">
    <name type="scientific">Lysobacter defluvii IMMIB APB-9 = DSM 18482</name>
    <dbReference type="NCBI Taxonomy" id="1385515"/>
    <lineage>
        <taxon>Bacteria</taxon>
        <taxon>Pseudomonadati</taxon>
        <taxon>Pseudomonadota</taxon>
        <taxon>Gammaproteobacteria</taxon>
        <taxon>Lysobacterales</taxon>
        <taxon>Lysobacteraceae</taxon>
        <taxon>Novilysobacter</taxon>
    </lineage>
</organism>
<name>A0A0A0M9S2_9GAMM</name>
<dbReference type="STRING" id="1385515.GCA_000423325_02067"/>
<reference evidence="1 2" key="1">
    <citation type="submission" date="2013-08" db="EMBL/GenBank/DDBJ databases">
        <title>Genomic analysis of Lysobacter defluvii.</title>
        <authorList>
            <person name="Wang Q."/>
            <person name="Wang G."/>
        </authorList>
    </citation>
    <scope>NUCLEOTIDE SEQUENCE [LARGE SCALE GENOMIC DNA]</scope>
    <source>
        <strain evidence="1 2">IMMIB APB-9</strain>
    </source>
</reference>
<dbReference type="Proteomes" id="UP000030003">
    <property type="component" value="Unassembled WGS sequence"/>
</dbReference>
<protein>
    <submittedName>
        <fullName evidence="1">Uncharacterized protein</fullName>
    </submittedName>
</protein>
<dbReference type="EMBL" id="AVBH01000003">
    <property type="protein sequence ID" value="KGO99808.1"/>
    <property type="molecule type" value="Genomic_DNA"/>
</dbReference>
<evidence type="ECO:0000313" key="2">
    <source>
        <dbReference type="Proteomes" id="UP000030003"/>
    </source>
</evidence>
<comment type="caution">
    <text evidence="1">The sequence shown here is derived from an EMBL/GenBank/DDBJ whole genome shotgun (WGS) entry which is preliminary data.</text>
</comment>
<accession>A0A0A0M9S2</accession>